<dbReference type="EMBL" id="BDQV01000135">
    <property type="protein sequence ID" value="GAY56301.1"/>
    <property type="molecule type" value="Genomic_DNA"/>
</dbReference>
<organism evidence="2 3">
    <name type="scientific">Citrus unshiu</name>
    <name type="common">Satsuma mandarin</name>
    <name type="synonym">Citrus nobilis var. unshiu</name>
    <dbReference type="NCBI Taxonomy" id="55188"/>
    <lineage>
        <taxon>Eukaryota</taxon>
        <taxon>Viridiplantae</taxon>
        <taxon>Streptophyta</taxon>
        <taxon>Embryophyta</taxon>
        <taxon>Tracheophyta</taxon>
        <taxon>Spermatophyta</taxon>
        <taxon>Magnoliopsida</taxon>
        <taxon>eudicotyledons</taxon>
        <taxon>Gunneridae</taxon>
        <taxon>Pentapetalae</taxon>
        <taxon>rosids</taxon>
        <taxon>malvids</taxon>
        <taxon>Sapindales</taxon>
        <taxon>Rutaceae</taxon>
        <taxon>Aurantioideae</taxon>
        <taxon>Citrus</taxon>
    </lineage>
</organism>
<gene>
    <name evidence="2" type="ORF">CUMW_170820</name>
</gene>
<proteinExistence type="predicted"/>
<keyword evidence="3" id="KW-1185">Reference proteome</keyword>
<feature type="region of interest" description="Disordered" evidence="1">
    <location>
        <begin position="28"/>
        <end position="49"/>
    </location>
</feature>
<name>A0A2H5PVD5_CITUN</name>
<reference evidence="2 3" key="1">
    <citation type="journal article" date="2017" name="Front. Genet.">
        <title>Draft sequencing of the heterozygous diploid genome of Satsuma (Citrus unshiu Marc.) using a hybrid assembly approach.</title>
        <authorList>
            <person name="Shimizu T."/>
            <person name="Tanizawa Y."/>
            <person name="Mochizuki T."/>
            <person name="Nagasaki H."/>
            <person name="Yoshioka T."/>
            <person name="Toyoda A."/>
            <person name="Fujiyama A."/>
            <person name="Kaminuma E."/>
            <person name="Nakamura Y."/>
        </authorList>
    </citation>
    <scope>NUCLEOTIDE SEQUENCE [LARGE SCALE GENOMIC DNA]</scope>
    <source>
        <strain evidence="3">cv. Miyagawa wase</strain>
    </source>
</reference>
<feature type="non-terminal residue" evidence="2">
    <location>
        <position position="1"/>
    </location>
</feature>
<accession>A0A2H5PVD5</accession>
<evidence type="ECO:0000313" key="3">
    <source>
        <dbReference type="Proteomes" id="UP000236630"/>
    </source>
</evidence>
<evidence type="ECO:0000313" key="2">
    <source>
        <dbReference type="EMBL" id="GAY56301.1"/>
    </source>
</evidence>
<dbReference type="Proteomes" id="UP000236630">
    <property type="component" value="Unassembled WGS sequence"/>
</dbReference>
<comment type="caution">
    <text evidence="2">The sequence shown here is derived from an EMBL/GenBank/DDBJ whole genome shotgun (WGS) entry which is preliminary data.</text>
</comment>
<protein>
    <submittedName>
        <fullName evidence="2">Uncharacterized protein</fullName>
    </submittedName>
</protein>
<sequence length="68" mass="7257">PLKPNHQRTSQNKSFAVVLLPSPAPPVLVASTPSNSSIDKKEESLGSHTKCGYDVTNDIGCVYCNLTT</sequence>
<evidence type="ECO:0000256" key="1">
    <source>
        <dbReference type="SAM" id="MobiDB-lite"/>
    </source>
</evidence>
<dbReference type="AlphaFoldDB" id="A0A2H5PVD5"/>